<accession>A0A8J8TST0</accession>
<proteinExistence type="predicted"/>
<reference evidence="3" key="1">
    <citation type="submission" date="2017-11" db="EMBL/GenBank/DDBJ databases">
        <authorList>
            <person name="Kajale S.C."/>
            <person name="Sharma A."/>
        </authorList>
    </citation>
    <scope>NUCLEOTIDE SEQUENCE</scope>
    <source>
        <strain evidence="3">LS1_42</strain>
    </source>
</reference>
<evidence type="ECO:0000256" key="2">
    <source>
        <dbReference type="SAM" id="Phobius"/>
    </source>
</evidence>
<dbReference type="Proteomes" id="UP000766904">
    <property type="component" value="Unassembled WGS sequence"/>
</dbReference>
<feature type="region of interest" description="Disordered" evidence="1">
    <location>
        <begin position="243"/>
        <end position="280"/>
    </location>
</feature>
<feature type="compositionally biased region" description="Basic and acidic residues" evidence="1">
    <location>
        <begin position="249"/>
        <end position="272"/>
    </location>
</feature>
<keyword evidence="2" id="KW-0812">Transmembrane</keyword>
<organism evidence="3 4">
    <name type="scientific">Natronococcus pandeyae</name>
    <dbReference type="NCBI Taxonomy" id="2055836"/>
    <lineage>
        <taxon>Archaea</taxon>
        <taxon>Methanobacteriati</taxon>
        <taxon>Methanobacteriota</taxon>
        <taxon>Stenosarchaea group</taxon>
        <taxon>Halobacteria</taxon>
        <taxon>Halobacteriales</taxon>
        <taxon>Natrialbaceae</taxon>
        <taxon>Natronococcus</taxon>
    </lineage>
</organism>
<keyword evidence="4" id="KW-1185">Reference proteome</keyword>
<feature type="transmembrane region" description="Helical" evidence="2">
    <location>
        <begin position="24"/>
        <end position="46"/>
    </location>
</feature>
<dbReference type="AlphaFoldDB" id="A0A8J8TST0"/>
<protein>
    <submittedName>
        <fullName evidence="3">Uncharacterized protein</fullName>
    </submittedName>
</protein>
<keyword evidence="2" id="KW-0472">Membrane</keyword>
<gene>
    <name evidence="3" type="ORF">CV102_10365</name>
</gene>
<comment type="caution">
    <text evidence="3">The sequence shown here is derived from an EMBL/GenBank/DDBJ whole genome shotgun (WGS) entry which is preliminary data.</text>
</comment>
<evidence type="ECO:0000313" key="4">
    <source>
        <dbReference type="Proteomes" id="UP000766904"/>
    </source>
</evidence>
<evidence type="ECO:0000256" key="1">
    <source>
        <dbReference type="SAM" id="MobiDB-lite"/>
    </source>
</evidence>
<dbReference type="EMBL" id="PHNJ01000004">
    <property type="protein sequence ID" value="TYL38902.1"/>
    <property type="molecule type" value="Genomic_DNA"/>
</dbReference>
<evidence type="ECO:0000313" key="3">
    <source>
        <dbReference type="EMBL" id="TYL38902.1"/>
    </source>
</evidence>
<name>A0A8J8TST0_9EURY</name>
<sequence>MALLRRRGVRRFLSIGQTYVRHKLFRYLALMIASLPGSTTGIRWWFRLWLRLVPNTTDADPLKPIYVSPERIEYYHHGEPRGIGRVRGGNWDRDRKRFTDDIVYRSLERRYRDGVPWEETELYRAELDDVRRRTGRSPEELREYFETIDDLYRRIEREGYKSQRELLAENPRTTAVANNDAIHPVLNEVAVNIYSDGSLAKKSSGRHRLAIARLLEIDRIPVVVRTRHAEWQAIRDEIRSTDSDAALSEEARRHLDHPDLRDITPLSGERKSARTGSRCG</sequence>
<dbReference type="RefSeq" id="WP_148857903.1">
    <property type="nucleotide sequence ID" value="NZ_PHNJ01000004.1"/>
</dbReference>
<dbReference type="OrthoDB" id="197906at2157"/>
<keyword evidence="2" id="KW-1133">Transmembrane helix</keyword>